<dbReference type="EMBL" id="BMAT01011046">
    <property type="protein sequence ID" value="GFR65598.1"/>
    <property type="molecule type" value="Genomic_DNA"/>
</dbReference>
<sequence length="79" mass="8536">MPLGPDGPEGVEASMKEMIAEDENDVSHKLTSPSMATSERDNARLKARRATDRNCVIADSLSDTEGLAHLSGLLIQREV</sequence>
<comment type="caution">
    <text evidence="2">The sequence shown here is derived from an EMBL/GenBank/DDBJ whole genome shotgun (WGS) entry which is preliminary data.</text>
</comment>
<proteinExistence type="predicted"/>
<name>A0AAV4EYR8_9GAST</name>
<feature type="compositionally biased region" description="Basic and acidic residues" evidence="1">
    <location>
        <begin position="38"/>
        <end position="47"/>
    </location>
</feature>
<gene>
    <name evidence="2" type="ORF">ElyMa_005535100</name>
</gene>
<accession>A0AAV4EYR8</accession>
<reference evidence="2 3" key="1">
    <citation type="journal article" date="2021" name="Elife">
        <title>Chloroplast acquisition without the gene transfer in kleptoplastic sea slugs, Plakobranchus ocellatus.</title>
        <authorList>
            <person name="Maeda T."/>
            <person name="Takahashi S."/>
            <person name="Yoshida T."/>
            <person name="Shimamura S."/>
            <person name="Takaki Y."/>
            <person name="Nagai Y."/>
            <person name="Toyoda A."/>
            <person name="Suzuki Y."/>
            <person name="Arimoto A."/>
            <person name="Ishii H."/>
            <person name="Satoh N."/>
            <person name="Nishiyama T."/>
            <person name="Hasebe M."/>
            <person name="Maruyama T."/>
            <person name="Minagawa J."/>
            <person name="Obokata J."/>
            <person name="Shigenobu S."/>
        </authorList>
    </citation>
    <scope>NUCLEOTIDE SEQUENCE [LARGE SCALE GENOMIC DNA]</scope>
</reference>
<keyword evidence="3" id="KW-1185">Reference proteome</keyword>
<dbReference type="AlphaFoldDB" id="A0AAV4EYR8"/>
<dbReference type="Proteomes" id="UP000762676">
    <property type="component" value="Unassembled WGS sequence"/>
</dbReference>
<protein>
    <submittedName>
        <fullName evidence="2">Uncharacterized protein</fullName>
    </submittedName>
</protein>
<evidence type="ECO:0000256" key="1">
    <source>
        <dbReference type="SAM" id="MobiDB-lite"/>
    </source>
</evidence>
<feature type="region of interest" description="Disordered" evidence="1">
    <location>
        <begin position="23"/>
        <end position="47"/>
    </location>
</feature>
<organism evidence="2 3">
    <name type="scientific">Elysia marginata</name>
    <dbReference type="NCBI Taxonomy" id="1093978"/>
    <lineage>
        <taxon>Eukaryota</taxon>
        <taxon>Metazoa</taxon>
        <taxon>Spiralia</taxon>
        <taxon>Lophotrochozoa</taxon>
        <taxon>Mollusca</taxon>
        <taxon>Gastropoda</taxon>
        <taxon>Heterobranchia</taxon>
        <taxon>Euthyneura</taxon>
        <taxon>Panpulmonata</taxon>
        <taxon>Sacoglossa</taxon>
        <taxon>Placobranchoidea</taxon>
        <taxon>Plakobranchidae</taxon>
        <taxon>Elysia</taxon>
    </lineage>
</organism>
<evidence type="ECO:0000313" key="3">
    <source>
        <dbReference type="Proteomes" id="UP000762676"/>
    </source>
</evidence>
<evidence type="ECO:0000313" key="2">
    <source>
        <dbReference type="EMBL" id="GFR65598.1"/>
    </source>
</evidence>